<dbReference type="InterPro" id="IPR014724">
    <property type="entry name" value="RNA_pol_RPB2_OB-fold"/>
</dbReference>
<evidence type="ECO:0000256" key="4">
    <source>
        <dbReference type="ARBA" id="ARBA00022679"/>
    </source>
</evidence>
<dbReference type="InParanoid" id="A0A2P5DJ37"/>
<dbReference type="CDD" id="cd00653">
    <property type="entry name" value="RNA_pol_B_RPB2"/>
    <property type="match status" value="1"/>
</dbReference>
<dbReference type="GO" id="GO:0003899">
    <property type="term" value="F:DNA-directed RNA polymerase activity"/>
    <property type="evidence" value="ECO:0007669"/>
    <property type="project" value="UniProtKB-EC"/>
</dbReference>
<feature type="domain" description="RNA polymerase Rpb2" evidence="9">
    <location>
        <begin position="339"/>
        <end position="428"/>
    </location>
</feature>
<dbReference type="InterPro" id="IPR007641">
    <property type="entry name" value="RNA_pol_Rpb2_7"/>
</dbReference>
<evidence type="ECO:0000256" key="7">
    <source>
        <dbReference type="ARBA" id="ARBA00058576"/>
    </source>
</evidence>
<dbReference type="Proteomes" id="UP000237000">
    <property type="component" value="Unassembled WGS sequence"/>
</dbReference>
<evidence type="ECO:0000256" key="2">
    <source>
        <dbReference type="ARBA" id="ARBA00012418"/>
    </source>
</evidence>
<evidence type="ECO:0000259" key="8">
    <source>
        <dbReference type="Pfam" id="PF00562"/>
    </source>
</evidence>
<dbReference type="SUPFAM" id="SSF64484">
    <property type="entry name" value="beta and beta-prime subunits of DNA dependent RNA-polymerase"/>
    <property type="match status" value="1"/>
</dbReference>
<dbReference type="InterPro" id="IPR007120">
    <property type="entry name" value="DNA-dir_RNAP_su2_dom"/>
</dbReference>
<reference evidence="11" key="1">
    <citation type="submission" date="2016-06" db="EMBL/GenBank/DDBJ databases">
        <title>Parallel loss of symbiosis genes in relatives of nitrogen-fixing non-legume Parasponia.</title>
        <authorList>
            <person name="Van Velzen R."/>
            <person name="Holmer R."/>
            <person name="Bu F."/>
            <person name="Rutten L."/>
            <person name="Van Zeijl A."/>
            <person name="Liu W."/>
            <person name="Santuari L."/>
            <person name="Cao Q."/>
            <person name="Sharma T."/>
            <person name="Shen D."/>
            <person name="Roswanjaya Y."/>
            <person name="Wardhani T."/>
            <person name="Kalhor M.S."/>
            <person name="Jansen J."/>
            <person name="Van den Hoogen J."/>
            <person name="Gungor B."/>
            <person name="Hartog M."/>
            <person name="Hontelez J."/>
            <person name="Verver J."/>
            <person name="Yang W.-C."/>
            <person name="Schijlen E."/>
            <person name="Repin R."/>
            <person name="Schilthuizen M."/>
            <person name="Schranz E."/>
            <person name="Heidstra R."/>
            <person name="Miyata K."/>
            <person name="Fedorova E."/>
            <person name="Kohlen W."/>
            <person name="Bisseling T."/>
            <person name="Smit S."/>
            <person name="Geurts R."/>
        </authorList>
    </citation>
    <scope>NUCLEOTIDE SEQUENCE [LARGE SCALE GENOMIC DNA]</scope>
    <source>
        <strain evidence="11">cv. RG33-2</strain>
    </source>
</reference>
<evidence type="ECO:0000256" key="1">
    <source>
        <dbReference type="ARBA" id="ARBA00006835"/>
    </source>
</evidence>
<protein>
    <recommendedName>
        <fullName evidence="2">DNA-directed RNA polymerase</fullName>
        <ecNumber evidence="2">2.7.7.6</ecNumber>
    </recommendedName>
</protein>
<comment type="similarity">
    <text evidence="1">Belongs to the RNA polymerase beta chain family.</text>
</comment>
<dbReference type="EMBL" id="JXTC01000267">
    <property type="protein sequence ID" value="PON73280.1"/>
    <property type="molecule type" value="Genomic_DNA"/>
</dbReference>
<dbReference type="AlphaFoldDB" id="A0A2P5DJ37"/>
<dbReference type="InterPro" id="IPR037033">
    <property type="entry name" value="DNA-dir_RNAP_su2_hyb_sf"/>
</dbReference>
<keyword evidence="3 10" id="KW-0240">DNA-directed RNA polymerase</keyword>
<dbReference type="GO" id="GO:0006351">
    <property type="term" value="P:DNA-templated transcription"/>
    <property type="evidence" value="ECO:0007669"/>
    <property type="project" value="InterPro"/>
</dbReference>
<evidence type="ECO:0000256" key="5">
    <source>
        <dbReference type="ARBA" id="ARBA00022695"/>
    </source>
</evidence>
<dbReference type="GO" id="GO:0032549">
    <property type="term" value="F:ribonucleoside binding"/>
    <property type="evidence" value="ECO:0007669"/>
    <property type="project" value="InterPro"/>
</dbReference>
<name>A0A2P5DJ37_TREOI</name>
<dbReference type="EC" id="2.7.7.6" evidence="2"/>
<dbReference type="OrthoDB" id="10248617at2759"/>
<feature type="domain" description="DNA-directed RNA polymerase subunit 2 hybrid-binding" evidence="8">
    <location>
        <begin position="1"/>
        <end position="332"/>
    </location>
</feature>
<sequence>MDTELNLLVYPQKPLLMTRTIELVGYDKLGAGQNATVAVMSFSGYDMGDAIVMNKASLERGFGRCTVMRSFSTKLQSYEYGIQEKTVRPCSEGSDTKRMQLDMDGLPAPGEIIKPGDIVINKQTPKDTWNAFGNRGVEYKDTPVTFNGLGGEPSVVDKVARFSDFGGICGIKYLMRQTRQPEVGDQFSSRHGQKGVCGAIIQQEDFPFSERGICPDLIINPHAFPSGMTVGSMIELLGAKARVSVGGSPYNGSAFEESSGGADKVEEICKELVKKKFSYSGKEFLYSGITGSCLQAYVFMGPIYYQTLRHMVMDKMHSSYQSKPHQLTRQPTYRSDQDGVRVGENERNCLTAHGASMVIFERLMLSSDVTTIEVCGVCGSLGYYNRRSGKKICSSCQKETDISTQKVPYACKLLIQELQSMNISMKLKLAEEEINDDLLNHVAVNEF</sequence>
<evidence type="ECO:0000313" key="11">
    <source>
        <dbReference type="Proteomes" id="UP000237000"/>
    </source>
</evidence>
<keyword evidence="5" id="KW-0548">Nucleotidyltransferase</keyword>
<dbReference type="Gene3D" id="3.90.1800.10">
    <property type="entry name" value="RNA polymerase alpha subunit dimerisation domain"/>
    <property type="match status" value="1"/>
</dbReference>
<dbReference type="Pfam" id="PF00562">
    <property type="entry name" value="RNA_pol_Rpb2_6"/>
    <property type="match status" value="1"/>
</dbReference>
<evidence type="ECO:0000256" key="3">
    <source>
        <dbReference type="ARBA" id="ARBA00022478"/>
    </source>
</evidence>
<gene>
    <name evidence="10" type="ORF">TorRG33x02_250160</name>
</gene>
<organism evidence="10 11">
    <name type="scientific">Trema orientale</name>
    <name type="common">Charcoal tree</name>
    <name type="synonym">Celtis orientalis</name>
    <dbReference type="NCBI Taxonomy" id="63057"/>
    <lineage>
        <taxon>Eukaryota</taxon>
        <taxon>Viridiplantae</taxon>
        <taxon>Streptophyta</taxon>
        <taxon>Embryophyta</taxon>
        <taxon>Tracheophyta</taxon>
        <taxon>Spermatophyta</taxon>
        <taxon>Magnoliopsida</taxon>
        <taxon>eudicotyledons</taxon>
        <taxon>Gunneridae</taxon>
        <taxon>Pentapetalae</taxon>
        <taxon>rosids</taxon>
        <taxon>fabids</taxon>
        <taxon>Rosales</taxon>
        <taxon>Cannabaceae</taxon>
        <taxon>Trema</taxon>
    </lineage>
</organism>
<dbReference type="STRING" id="63057.A0A2P5DJ37"/>
<accession>A0A2P5DJ37</accession>
<keyword evidence="11" id="KW-1185">Reference proteome</keyword>
<comment type="function">
    <text evidence="7">Essential for the completion of the three rounds of mitosis in female megaspores required for the development of mature gametophytes.</text>
</comment>
<evidence type="ECO:0000259" key="9">
    <source>
        <dbReference type="Pfam" id="PF04560"/>
    </source>
</evidence>
<dbReference type="GO" id="GO:0000428">
    <property type="term" value="C:DNA-directed RNA polymerase complex"/>
    <property type="evidence" value="ECO:0007669"/>
    <property type="project" value="UniProtKB-KW"/>
</dbReference>
<keyword evidence="4" id="KW-0808">Transferase</keyword>
<comment type="caution">
    <text evidence="10">The sequence shown here is derived from an EMBL/GenBank/DDBJ whole genome shotgun (WGS) entry which is preliminary data.</text>
</comment>
<dbReference type="Gene3D" id="2.40.50.150">
    <property type="match status" value="1"/>
</dbReference>
<keyword evidence="6" id="KW-0804">Transcription</keyword>
<dbReference type="Pfam" id="PF04560">
    <property type="entry name" value="RNA_pol_Rpb2_7"/>
    <property type="match status" value="1"/>
</dbReference>
<evidence type="ECO:0000256" key="6">
    <source>
        <dbReference type="ARBA" id="ARBA00023163"/>
    </source>
</evidence>
<proteinExistence type="inferred from homology"/>
<dbReference type="GO" id="GO:0003677">
    <property type="term" value="F:DNA binding"/>
    <property type="evidence" value="ECO:0007669"/>
    <property type="project" value="InterPro"/>
</dbReference>
<dbReference type="Gene3D" id="2.40.270.10">
    <property type="entry name" value="DNA-directed RNA polymerase, subunit 2, domain 6"/>
    <property type="match status" value="1"/>
</dbReference>
<dbReference type="PANTHER" id="PTHR20856">
    <property type="entry name" value="DNA-DIRECTED RNA POLYMERASE I SUBUNIT 2"/>
    <property type="match status" value="1"/>
</dbReference>
<dbReference type="FunFam" id="2.40.270.10:FF:000011">
    <property type="entry name" value="DNA-directed RNA polymerase subunit beta"/>
    <property type="match status" value="1"/>
</dbReference>
<evidence type="ECO:0000313" key="10">
    <source>
        <dbReference type="EMBL" id="PON73280.1"/>
    </source>
</evidence>
<dbReference type="InterPro" id="IPR015712">
    <property type="entry name" value="DNA-dir_RNA_pol_su2"/>
</dbReference>